<dbReference type="RefSeq" id="WP_404594509.1">
    <property type="nucleotide sequence ID" value="NZ_JBIYEW010000003.1"/>
</dbReference>
<organism evidence="2 3">
    <name type="scientific">Paenarthrobacter histidinolovorans</name>
    <dbReference type="NCBI Taxonomy" id="43664"/>
    <lineage>
        <taxon>Bacteria</taxon>
        <taxon>Bacillati</taxon>
        <taxon>Actinomycetota</taxon>
        <taxon>Actinomycetes</taxon>
        <taxon>Micrococcales</taxon>
        <taxon>Micrococcaceae</taxon>
        <taxon>Paenarthrobacter</taxon>
    </lineage>
</organism>
<protein>
    <submittedName>
        <fullName evidence="2">Uncharacterized protein</fullName>
    </submittedName>
</protein>
<comment type="caution">
    <text evidence="2">The sequence shown here is derived from an EMBL/GenBank/DDBJ whole genome shotgun (WGS) entry which is preliminary data.</text>
</comment>
<name>A0ABW8N795_9MICC</name>
<dbReference type="Proteomes" id="UP001620520">
    <property type="component" value="Unassembled WGS sequence"/>
</dbReference>
<proteinExistence type="predicted"/>
<sequence>MLPNADSPDIRVSSLAHHGYRRRVVEDWRELVEGDAIVLLRSENIDDAVSGTVDAIAPDGSLIWLLPKGAGRRMFHHVDGYKTLLDNAAPDGRVSPTPHGQPARAS</sequence>
<evidence type="ECO:0000313" key="3">
    <source>
        <dbReference type="Proteomes" id="UP001620520"/>
    </source>
</evidence>
<dbReference type="EMBL" id="JBIYEW010000003">
    <property type="protein sequence ID" value="MFK4639438.1"/>
    <property type="molecule type" value="Genomic_DNA"/>
</dbReference>
<evidence type="ECO:0000256" key="1">
    <source>
        <dbReference type="SAM" id="MobiDB-lite"/>
    </source>
</evidence>
<accession>A0ABW8N795</accession>
<evidence type="ECO:0000313" key="2">
    <source>
        <dbReference type="EMBL" id="MFK4639438.1"/>
    </source>
</evidence>
<keyword evidence="3" id="KW-1185">Reference proteome</keyword>
<gene>
    <name evidence="2" type="ORF">ABIA52_002327</name>
</gene>
<reference evidence="2 3" key="1">
    <citation type="submission" date="2024-10" db="EMBL/GenBank/DDBJ databases">
        <title>Novel secondary metabolite-producing bacteria for plant disease control.</title>
        <authorList>
            <person name="Chevrette M."/>
        </authorList>
    </citation>
    <scope>NUCLEOTIDE SEQUENCE [LARGE SCALE GENOMIC DNA]</scope>
    <source>
        <strain evidence="2 3">J30 TE3557</strain>
    </source>
</reference>
<feature type="region of interest" description="Disordered" evidence="1">
    <location>
        <begin position="86"/>
        <end position="106"/>
    </location>
</feature>